<feature type="domain" description="EGF-like" evidence="15">
    <location>
        <begin position="909"/>
        <end position="949"/>
    </location>
</feature>
<evidence type="ECO:0000256" key="5">
    <source>
        <dbReference type="ARBA" id="ARBA00022614"/>
    </source>
</evidence>
<feature type="domain" description="EGF-like" evidence="15">
    <location>
        <begin position="951"/>
        <end position="987"/>
    </location>
</feature>
<dbReference type="Proteomes" id="UP000614601">
    <property type="component" value="Unassembled WGS sequence"/>
</dbReference>
<dbReference type="Gene3D" id="3.80.10.10">
    <property type="entry name" value="Ribonuclease Inhibitor"/>
    <property type="match status" value="4"/>
</dbReference>
<dbReference type="PROSITE" id="PS01185">
    <property type="entry name" value="CTCK_1"/>
    <property type="match status" value="1"/>
</dbReference>
<evidence type="ECO:0000313" key="17">
    <source>
        <dbReference type="EMBL" id="CAD5214217.1"/>
    </source>
</evidence>
<evidence type="ECO:0000259" key="14">
    <source>
        <dbReference type="PROSITE" id="PS50025"/>
    </source>
</evidence>
<dbReference type="CDD" id="cd00054">
    <property type="entry name" value="EGF_CA"/>
    <property type="match status" value="5"/>
</dbReference>
<reference evidence="17" key="1">
    <citation type="submission" date="2020-09" db="EMBL/GenBank/DDBJ databases">
        <authorList>
            <person name="Kikuchi T."/>
        </authorList>
    </citation>
    <scope>NUCLEOTIDE SEQUENCE</scope>
    <source>
        <strain evidence="17">SH1</strain>
    </source>
</reference>
<evidence type="ECO:0000256" key="2">
    <source>
        <dbReference type="ARBA" id="ARBA00022473"/>
    </source>
</evidence>
<feature type="domain" description="EGF-like" evidence="15">
    <location>
        <begin position="1219"/>
        <end position="1258"/>
    </location>
</feature>
<dbReference type="SUPFAM" id="SSF52058">
    <property type="entry name" value="L domain-like"/>
    <property type="match status" value="2"/>
</dbReference>
<comment type="subcellular location">
    <subcellularLocation>
        <location evidence="1">Secreted</location>
    </subcellularLocation>
</comment>
<keyword evidence="6" id="KW-0732">Signal</keyword>
<feature type="disulfide bond" evidence="10">
    <location>
        <begin position="1004"/>
        <end position="1014"/>
    </location>
</feature>
<evidence type="ECO:0000259" key="16">
    <source>
        <dbReference type="PROSITE" id="PS50287"/>
    </source>
</evidence>
<keyword evidence="3" id="KW-0964">Secreted</keyword>
<feature type="disulfide bond" evidence="10">
    <location>
        <begin position="1248"/>
        <end position="1257"/>
    </location>
</feature>
<evidence type="ECO:0000256" key="9">
    <source>
        <dbReference type="ARBA" id="ARBA00023180"/>
    </source>
</evidence>
<feature type="domain" description="SRCR" evidence="16">
    <location>
        <begin position="62"/>
        <end position="167"/>
    </location>
</feature>
<keyword evidence="7" id="KW-0677">Repeat</keyword>
<feature type="disulfide bond" evidence="12">
    <location>
        <begin position="95"/>
        <end position="159"/>
    </location>
</feature>
<dbReference type="Proteomes" id="UP000783686">
    <property type="component" value="Unassembled WGS sequence"/>
</dbReference>
<dbReference type="InterPro" id="IPR003591">
    <property type="entry name" value="Leu-rich_rpt_typical-subtyp"/>
</dbReference>
<evidence type="ECO:0000313" key="18">
    <source>
        <dbReference type="Proteomes" id="UP000614601"/>
    </source>
</evidence>
<dbReference type="EMBL" id="CAJFDH010000003">
    <property type="protein sequence ID" value="CAD5214217.1"/>
    <property type="molecule type" value="Genomic_DNA"/>
</dbReference>
<feature type="domain" description="EGF-like" evidence="15">
    <location>
        <begin position="832"/>
        <end position="869"/>
    </location>
</feature>
<evidence type="ECO:0000256" key="4">
    <source>
        <dbReference type="ARBA" id="ARBA00022536"/>
    </source>
</evidence>
<dbReference type="SMART" id="SM00365">
    <property type="entry name" value="LRR_SD22"/>
    <property type="match status" value="6"/>
</dbReference>
<dbReference type="PROSITE" id="PS00022">
    <property type="entry name" value="EGF_1"/>
    <property type="match status" value="7"/>
</dbReference>
<name>A0A811KEF9_9BILA</name>
<dbReference type="InterPro" id="IPR001190">
    <property type="entry name" value="SRCR"/>
</dbReference>
<evidence type="ECO:0000256" key="7">
    <source>
        <dbReference type="ARBA" id="ARBA00022737"/>
    </source>
</evidence>
<dbReference type="FunFam" id="2.10.25.10:FF:000472">
    <property type="entry name" value="Uncharacterized protein, isoform A"/>
    <property type="match status" value="1"/>
</dbReference>
<dbReference type="GO" id="GO:0005509">
    <property type="term" value="F:calcium ion binding"/>
    <property type="evidence" value="ECO:0007669"/>
    <property type="project" value="InterPro"/>
</dbReference>
<evidence type="ECO:0000256" key="1">
    <source>
        <dbReference type="ARBA" id="ARBA00004613"/>
    </source>
</evidence>
<dbReference type="PROSITE" id="PS50026">
    <property type="entry name" value="EGF_3"/>
    <property type="match status" value="7"/>
</dbReference>
<dbReference type="InterPro" id="IPR013320">
    <property type="entry name" value="ConA-like_dom_sf"/>
</dbReference>
<dbReference type="InterPro" id="IPR018097">
    <property type="entry name" value="EGF_Ca-bd_CS"/>
</dbReference>
<organism evidence="17 18">
    <name type="scientific">Bursaphelenchus okinawaensis</name>
    <dbReference type="NCBI Taxonomy" id="465554"/>
    <lineage>
        <taxon>Eukaryota</taxon>
        <taxon>Metazoa</taxon>
        <taxon>Ecdysozoa</taxon>
        <taxon>Nematoda</taxon>
        <taxon>Chromadorea</taxon>
        <taxon>Rhabditida</taxon>
        <taxon>Tylenchina</taxon>
        <taxon>Tylenchomorpha</taxon>
        <taxon>Aphelenchoidea</taxon>
        <taxon>Aphelenchoididae</taxon>
        <taxon>Bursaphelenchus</taxon>
    </lineage>
</organism>
<keyword evidence="5" id="KW-0433">Leucine-rich repeat</keyword>
<dbReference type="FunFam" id="2.10.25.10:FF:000063">
    <property type="entry name" value="Slit guidance ligand 2"/>
    <property type="match status" value="1"/>
</dbReference>
<dbReference type="GO" id="GO:0007399">
    <property type="term" value="P:nervous system development"/>
    <property type="evidence" value="ECO:0007669"/>
    <property type="project" value="UniProtKB-ARBA"/>
</dbReference>
<dbReference type="PANTHER" id="PTHR24369:SF210">
    <property type="entry name" value="CHAOPTIN-RELATED"/>
    <property type="match status" value="1"/>
</dbReference>
<dbReference type="SMART" id="SM00082">
    <property type="entry name" value="LRRCT"/>
    <property type="match status" value="4"/>
</dbReference>
<evidence type="ECO:0000256" key="6">
    <source>
        <dbReference type="ARBA" id="ARBA00022729"/>
    </source>
</evidence>
<feature type="domain" description="EGF-like" evidence="15">
    <location>
        <begin position="795"/>
        <end position="830"/>
    </location>
</feature>
<dbReference type="SMART" id="SM00013">
    <property type="entry name" value="LRRNT"/>
    <property type="match status" value="3"/>
</dbReference>
<feature type="domain" description="Laminin G" evidence="14">
    <location>
        <begin position="1039"/>
        <end position="1216"/>
    </location>
</feature>
<dbReference type="InterPro" id="IPR032675">
    <property type="entry name" value="LRR_dom_sf"/>
</dbReference>
<dbReference type="Pfam" id="PF00008">
    <property type="entry name" value="EGF"/>
    <property type="match status" value="4"/>
</dbReference>
<feature type="domain" description="CTCK" evidence="13">
    <location>
        <begin position="1257"/>
        <end position="1346"/>
    </location>
</feature>
<dbReference type="FunFam" id="3.80.10.10:FF:000002">
    <property type="entry name" value="Slit guidance ligand 2"/>
    <property type="match status" value="2"/>
</dbReference>
<dbReference type="Gene3D" id="2.10.25.10">
    <property type="entry name" value="Laminin"/>
    <property type="match status" value="7"/>
</dbReference>
<dbReference type="InterPro" id="IPR050541">
    <property type="entry name" value="LRR_TM_domain-containing"/>
</dbReference>
<dbReference type="CDD" id="cd00110">
    <property type="entry name" value="LamG"/>
    <property type="match status" value="1"/>
</dbReference>
<dbReference type="FunFam" id="2.10.25.10:FF:000851">
    <property type="entry name" value="Slit homolog 1 protein"/>
    <property type="match status" value="1"/>
</dbReference>
<dbReference type="SMART" id="SM00282">
    <property type="entry name" value="LamG"/>
    <property type="match status" value="1"/>
</dbReference>
<dbReference type="Pfam" id="PF13855">
    <property type="entry name" value="LRR_8"/>
    <property type="match status" value="6"/>
</dbReference>
<dbReference type="EMBL" id="CAJFCW020000003">
    <property type="protein sequence ID" value="CAG9102320.1"/>
    <property type="molecule type" value="Genomic_DNA"/>
</dbReference>
<dbReference type="SMART" id="SM00179">
    <property type="entry name" value="EGF_CA"/>
    <property type="match status" value="6"/>
</dbReference>
<accession>A0A811KEF9</accession>
<evidence type="ECO:0000256" key="3">
    <source>
        <dbReference type="ARBA" id="ARBA00022525"/>
    </source>
</evidence>
<dbReference type="Gene3D" id="2.60.120.200">
    <property type="match status" value="1"/>
</dbReference>
<evidence type="ECO:0000259" key="13">
    <source>
        <dbReference type="PROSITE" id="PS01225"/>
    </source>
</evidence>
<feature type="disulfide bond" evidence="10">
    <location>
        <begin position="977"/>
        <end position="986"/>
    </location>
</feature>
<dbReference type="InterPro" id="IPR000152">
    <property type="entry name" value="EGF-type_Asp/Asn_hydroxyl_site"/>
</dbReference>
<evidence type="ECO:0000256" key="12">
    <source>
        <dbReference type="PROSITE-ProRule" id="PRU00196"/>
    </source>
</evidence>
<feature type="domain" description="EGF-like" evidence="15">
    <location>
        <begin position="1000"/>
        <end position="1036"/>
    </location>
</feature>
<dbReference type="PROSITE" id="PS01187">
    <property type="entry name" value="EGF_CA"/>
    <property type="match status" value="2"/>
</dbReference>
<dbReference type="PROSITE" id="PS01186">
    <property type="entry name" value="EGF_2"/>
    <property type="match status" value="6"/>
</dbReference>
<dbReference type="InterPro" id="IPR006207">
    <property type="entry name" value="Cys_knot_C"/>
</dbReference>
<dbReference type="SMART" id="SM00369">
    <property type="entry name" value="LRR_TYP"/>
    <property type="match status" value="12"/>
</dbReference>
<dbReference type="SMART" id="SM00041">
    <property type="entry name" value="CT"/>
    <property type="match status" value="1"/>
</dbReference>
<comment type="caution">
    <text evidence="12">Lacks conserved residue(s) required for the propagation of feature annotation.</text>
</comment>
<feature type="disulfide bond" evidence="10">
    <location>
        <begin position="920"/>
        <end position="937"/>
    </location>
</feature>
<dbReference type="PROSITE" id="PS51450">
    <property type="entry name" value="LRR"/>
    <property type="match status" value="3"/>
</dbReference>
<evidence type="ECO:0000259" key="15">
    <source>
        <dbReference type="PROSITE" id="PS50026"/>
    </source>
</evidence>
<dbReference type="GO" id="GO:0005886">
    <property type="term" value="C:plasma membrane"/>
    <property type="evidence" value="ECO:0007669"/>
    <property type="project" value="TreeGrafter"/>
</dbReference>
<protein>
    <submittedName>
        <fullName evidence="17">Uncharacterized protein</fullName>
    </submittedName>
</protein>
<dbReference type="InterPro" id="IPR000742">
    <property type="entry name" value="EGF"/>
</dbReference>
<dbReference type="PROSITE" id="PS00010">
    <property type="entry name" value="ASX_HYDROXYL"/>
    <property type="match status" value="2"/>
</dbReference>
<keyword evidence="4 10" id="KW-0245">EGF-like domain</keyword>
<keyword evidence="9" id="KW-0325">Glycoprotein</keyword>
<dbReference type="PROSITE" id="PS50025">
    <property type="entry name" value="LAM_G_DOMAIN"/>
    <property type="match status" value="1"/>
</dbReference>
<feature type="disulfide bond" evidence="10">
    <location>
        <begin position="939"/>
        <end position="948"/>
    </location>
</feature>
<feature type="domain" description="EGF-like" evidence="15">
    <location>
        <begin position="871"/>
        <end position="907"/>
    </location>
</feature>
<feature type="disulfide bond" evidence="10">
    <location>
        <begin position="820"/>
        <end position="829"/>
    </location>
</feature>
<dbReference type="InterPro" id="IPR001611">
    <property type="entry name" value="Leu-rich_rpt"/>
</dbReference>
<evidence type="ECO:0000256" key="10">
    <source>
        <dbReference type="PROSITE-ProRule" id="PRU00076"/>
    </source>
</evidence>
<keyword evidence="2" id="KW-0217">Developmental protein</keyword>
<dbReference type="SUPFAM" id="SSF49899">
    <property type="entry name" value="Concanavalin A-like lectins/glucanases"/>
    <property type="match status" value="1"/>
</dbReference>
<feature type="disulfide bond" evidence="10">
    <location>
        <begin position="897"/>
        <end position="906"/>
    </location>
</feature>
<dbReference type="OrthoDB" id="283575at2759"/>
<dbReference type="FunFam" id="2.10.25.10:FF:000045">
    <property type="entry name" value="Slit guidance ligand 2"/>
    <property type="match status" value="1"/>
</dbReference>
<dbReference type="SUPFAM" id="SSF57196">
    <property type="entry name" value="EGF/Laminin"/>
    <property type="match status" value="6"/>
</dbReference>
<dbReference type="PANTHER" id="PTHR24369">
    <property type="entry name" value="ANTIGEN BSP, PUTATIVE-RELATED"/>
    <property type="match status" value="1"/>
</dbReference>
<comment type="caution">
    <text evidence="17">The sequence shown here is derived from an EMBL/GenBank/DDBJ whole genome shotgun (WGS) entry which is preliminary data.</text>
</comment>
<keyword evidence="8 12" id="KW-1015">Disulfide bond</keyword>
<feature type="disulfide bond" evidence="11">
    <location>
        <begin position="1189"/>
        <end position="1216"/>
    </location>
</feature>
<dbReference type="InterPro" id="IPR001791">
    <property type="entry name" value="Laminin_G"/>
</dbReference>
<dbReference type="PROSITE" id="PS01225">
    <property type="entry name" value="CTCK_2"/>
    <property type="match status" value="1"/>
</dbReference>
<dbReference type="Pfam" id="PF01462">
    <property type="entry name" value="LRRNT"/>
    <property type="match status" value="3"/>
</dbReference>
<evidence type="ECO:0000256" key="8">
    <source>
        <dbReference type="ARBA" id="ARBA00023157"/>
    </source>
</evidence>
<keyword evidence="18" id="KW-1185">Reference proteome</keyword>
<sequence>MRSQIMIRIKSWDKDLSENQLAFLTDDHLVGPKSMRNLQLDKNRLTCLDSQFISSWTDLEILTLNGNSLNTLGEIVVNPNLRVFRLFDNPWHCDCRMKWLKNVAMTTELLSNVKCHRPAMLQGRNIANVDIQYMKCSGIEKRAASSCTEARVCPAVCTCTDTTMDCRDRGLKYIPVNLPTSTTEIRLEQNHITSIPKDVFKNLKNLRRLDLSKNNINSVESGAFNGLESLNTLVLYANNITELPEAVFDPLTELQLLLLNANKLKCLRQDIFKKQNKLNLLSLYDNEIKSLANGTFATLEVLQTLHLARNPLICDCNLEWLAEYLQNHPIETSGAKCEGPKRMAKKKLTNVQPGSFKCKGSEIFVTKSAGECFIDYSCPTDCFCHHSVVDCSGRELTSIPNDIPRFTTELKLNRNNLKEVKVADGLSELKNLRKLDLSENQIVNIENRAMDEMRSLKELNVSSNQIRHFSTKILGKTAHFLEILDISDNRLMCVTQPTFGGFNNLQFLSLAKNDLRCITEHTFNNLSNIKNLYLAENEFHCDCHLKNFIENVNHHLGSKIFDSPLCTGPKELYGRELLTLKADKLVCDGDSFSICAENGNFCPAGCQCENKTVRCSGRGFKEFPLGIPSDTEELYLDNNELISISQKHFSRLPNLLKLDLSQNRLKIVESNLFSTQQHLHTLILAYNNIQCLEEQAFSGLLNLKILSLHGNYISRLPESAFIDLKQNLSHIAVGANHLHCDCRLKWFSHWIKERFVEPGIARCESPDELRNKLLLTSNEARFECTINKKVDVKCDACAVNPCKNKGQCTKQPALSYKCTCPAGYHGANCEHEIDACYGDPCRNNGTCKVIEEGRFKCYCAKGFRGERCEINIDDCVHSKCQNNAKCIDMINGYKCDCPTMYSGKYCEKKLSYCTKEMNPCKNNSKCFPLNGGMNYSCICSPGFSGTNCTTNTDDCQSHQCQNGGLCVDGLGKYECNCPIGYSGKYCEVANSMANLLYNDNPSSCSPHTCAHGQCVLNEEDELECRCEHGYDGKDCDKRRIIGFNERDSYVALPPWETNPQGNLSFVVRTEKSEGVIAYYGDSKAHLALELFEGRVKVSFYVGNYPASHMYSYATINDGVHHQMNVSIEGNKFSLTIDQLATQSLVNFGKIQNFQLSSKQFLYIGGLPEAVGKKAVNGFHIKTAESVKGCVTNITINNKLINLDEEVVEEKNVVAGCVGVVDICNGIQCENNGKCVQNATNINGFSCQCNDGFSGEMCEKREIRCIKEKFREYIEDGECRSLEKVKNARCLGWCGSEDKSSLNQPISGCCAAVRIKKRKVRLQCLDGMEKTKIVEIIRKCQCSNDCQVPKSPFVV</sequence>
<dbReference type="InterPro" id="IPR000372">
    <property type="entry name" value="LRRNT"/>
</dbReference>
<dbReference type="PROSITE" id="PS50287">
    <property type="entry name" value="SRCR_2"/>
    <property type="match status" value="1"/>
</dbReference>
<dbReference type="GO" id="GO:0005576">
    <property type="term" value="C:extracellular region"/>
    <property type="evidence" value="ECO:0007669"/>
    <property type="project" value="UniProtKB-SubCell"/>
</dbReference>
<feature type="disulfide bond" evidence="10">
    <location>
        <begin position="1026"/>
        <end position="1035"/>
    </location>
</feature>
<dbReference type="Pfam" id="PF02210">
    <property type="entry name" value="Laminin_G_2"/>
    <property type="match status" value="1"/>
</dbReference>
<evidence type="ECO:0000256" key="11">
    <source>
        <dbReference type="PROSITE-ProRule" id="PRU00122"/>
    </source>
</evidence>
<gene>
    <name evidence="17" type="ORF">BOKJ2_LOCUS5482</name>
</gene>
<dbReference type="InterPro" id="IPR000483">
    <property type="entry name" value="Cys-rich_flank_reg_C"/>
</dbReference>
<proteinExistence type="predicted"/>
<dbReference type="InterPro" id="IPR001881">
    <property type="entry name" value="EGF-like_Ca-bd_dom"/>
</dbReference>
<feature type="disulfide bond" evidence="10">
    <location>
        <begin position="859"/>
        <end position="868"/>
    </location>
</feature>
<dbReference type="SMART" id="SM00181">
    <property type="entry name" value="EGF"/>
    <property type="match status" value="7"/>
</dbReference>
<dbReference type="Pfam" id="PF01463">
    <property type="entry name" value="LRRCT"/>
    <property type="match status" value="3"/>
</dbReference>